<evidence type="ECO:0000256" key="2">
    <source>
        <dbReference type="ARBA" id="ARBA00011575"/>
    </source>
</evidence>
<comment type="caution">
    <text evidence="11">The sequence shown here is derived from an EMBL/GenBank/DDBJ whole genome shotgun (WGS) entry which is preliminary data.</text>
</comment>
<evidence type="ECO:0000259" key="9">
    <source>
        <dbReference type="Pfam" id="PF00425"/>
    </source>
</evidence>
<evidence type="ECO:0000259" key="10">
    <source>
        <dbReference type="Pfam" id="PF04715"/>
    </source>
</evidence>
<dbReference type="InterPro" id="IPR006805">
    <property type="entry name" value="Anth_synth_I_N"/>
</dbReference>
<dbReference type="InterPro" id="IPR015890">
    <property type="entry name" value="Chorismate_C"/>
</dbReference>
<comment type="function">
    <text evidence="7">Part of a heterotetrameric complex that catalyzes the two-step biosynthesis of anthranilate, an intermediate in the biosynthesis of L-tryptophan. In the first step, the glutamine-binding beta subunit (TrpG) of anthranilate synthase (AS) provides the glutamine amidotransferase activity which generates ammonia as a substrate that, along with chorismate, is used in the second step, catalyzed by the large alpha subunit of AS (TrpE) to produce anthranilate. In the absence of TrpG, TrpE can synthesize anthranilate directly from chorismate and high concentrations of ammonia.</text>
</comment>
<evidence type="ECO:0000256" key="4">
    <source>
        <dbReference type="ARBA" id="ARBA00022723"/>
    </source>
</evidence>
<comment type="catalytic activity">
    <reaction evidence="8">
        <text>chorismate + L-glutamine = anthranilate + pyruvate + L-glutamate + H(+)</text>
        <dbReference type="Rhea" id="RHEA:21732"/>
        <dbReference type="ChEBI" id="CHEBI:15361"/>
        <dbReference type="ChEBI" id="CHEBI:15378"/>
        <dbReference type="ChEBI" id="CHEBI:16567"/>
        <dbReference type="ChEBI" id="CHEBI:29748"/>
        <dbReference type="ChEBI" id="CHEBI:29985"/>
        <dbReference type="ChEBI" id="CHEBI:58359"/>
        <dbReference type="EC" id="4.1.3.27"/>
    </reaction>
</comment>
<feature type="domain" description="Anthranilate synthase component I N-terminal" evidence="10">
    <location>
        <begin position="23"/>
        <end position="168"/>
    </location>
</feature>
<evidence type="ECO:0000256" key="7">
    <source>
        <dbReference type="ARBA" id="ARBA00025634"/>
    </source>
</evidence>
<dbReference type="SUPFAM" id="SSF56322">
    <property type="entry name" value="ADC synthase"/>
    <property type="match status" value="1"/>
</dbReference>
<keyword evidence="4" id="KW-0479">Metal-binding</keyword>
<accession>A0ABR6W0Q9</accession>
<evidence type="ECO:0000313" key="11">
    <source>
        <dbReference type="EMBL" id="MBC3790206.1"/>
    </source>
</evidence>
<feature type="domain" description="Chorismate-utilising enzyme C-terminal" evidence="9">
    <location>
        <begin position="215"/>
        <end position="465"/>
    </location>
</feature>
<evidence type="ECO:0000256" key="3">
    <source>
        <dbReference type="ARBA" id="ARBA00020653"/>
    </source>
</evidence>
<gene>
    <name evidence="11" type="ORF">FH603_691</name>
</gene>
<keyword evidence="5" id="KW-0460">Magnesium</keyword>
<dbReference type="InterPro" id="IPR005801">
    <property type="entry name" value="ADC_synthase"/>
</dbReference>
<dbReference type="Proteomes" id="UP000700732">
    <property type="component" value="Unassembled WGS sequence"/>
</dbReference>
<evidence type="ECO:0000256" key="6">
    <source>
        <dbReference type="ARBA" id="ARBA00023239"/>
    </source>
</evidence>
<dbReference type="EMBL" id="VFIA01000003">
    <property type="protein sequence ID" value="MBC3790206.1"/>
    <property type="molecule type" value="Genomic_DNA"/>
</dbReference>
<organism evidence="11 12">
    <name type="scientific">Spirosoma utsteinense</name>
    <dbReference type="NCBI Taxonomy" id="2585773"/>
    <lineage>
        <taxon>Bacteria</taxon>
        <taxon>Pseudomonadati</taxon>
        <taxon>Bacteroidota</taxon>
        <taxon>Cytophagia</taxon>
        <taxon>Cytophagales</taxon>
        <taxon>Cytophagaceae</taxon>
        <taxon>Spirosoma</taxon>
    </lineage>
</organism>
<evidence type="ECO:0000313" key="12">
    <source>
        <dbReference type="Proteomes" id="UP000700732"/>
    </source>
</evidence>
<proteinExistence type="predicted"/>
<comment type="cofactor">
    <cofactor evidence="1">
        <name>Mg(2+)</name>
        <dbReference type="ChEBI" id="CHEBI:18420"/>
    </cofactor>
</comment>
<evidence type="ECO:0000256" key="5">
    <source>
        <dbReference type="ARBA" id="ARBA00022842"/>
    </source>
</evidence>
<evidence type="ECO:0000256" key="8">
    <source>
        <dbReference type="ARBA" id="ARBA00047683"/>
    </source>
</evidence>
<protein>
    <recommendedName>
        <fullName evidence="3">Anthranilate synthase component 1</fullName>
    </recommendedName>
</protein>
<dbReference type="Pfam" id="PF04715">
    <property type="entry name" value="Anth_synt_I_N"/>
    <property type="match status" value="1"/>
</dbReference>
<dbReference type="PANTHER" id="PTHR11236:SF48">
    <property type="entry name" value="ISOCHORISMATE SYNTHASE MENF"/>
    <property type="match status" value="1"/>
</dbReference>
<keyword evidence="12" id="KW-1185">Reference proteome</keyword>
<dbReference type="InterPro" id="IPR019999">
    <property type="entry name" value="Anth_synth_I-like"/>
</dbReference>
<dbReference type="RefSeq" id="WP_186736045.1">
    <property type="nucleotide sequence ID" value="NZ_VFIA01000003.1"/>
</dbReference>
<keyword evidence="6" id="KW-0456">Lyase</keyword>
<dbReference type="PANTHER" id="PTHR11236">
    <property type="entry name" value="AMINOBENZOATE/ANTHRANILATE SYNTHASE"/>
    <property type="match status" value="1"/>
</dbReference>
<dbReference type="Gene3D" id="3.60.120.10">
    <property type="entry name" value="Anthranilate synthase"/>
    <property type="match status" value="1"/>
</dbReference>
<name>A0ABR6W0Q9_9BACT</name>
<dbReference type="Pfam" id="PF00425">
    <property type="entry name" value="Chorismate_bind"/>
    <property type="match status" value="1"/>
</dbReference>
<sequence length="479" mass="54477">MTTSAPALTTYRVVSRHKRMLADIITPVSIYLRIRDRYRNSILLESSDYHGNDNSFSYIAFDPVAQFSYEGHKLTVRMPGQPEEITDVRPGEMLAALQQFKDSFDHEKAPFPFINNGLFGYFGYPAVQSFEDITLHAPIPEENQIPAAVFTVYRYVIAINHFKDELYLFEHSYLSNGDAQPDSTLDDISDMITGRNYPTYTFSPTGPEQSNFTDDEFRAVIQKGKDHCQRGDVFQIVLSRRFEMPFMGDEFNVYRSLRSLNPSPYLFYFDYGNYKIFGSSPESQIVVKDRKATIYPIAGTFRRTGDDIRDAELAQKLYDDPKESAEHVMLVDLARNDLSRNCDVVKVETFKEVQYYSHVIHLVSKVVGDLTPEADPLQIVAETFPAGTLSGAPKHNAMQLIDRYESLSRSFYSGSIGYMGFDGEFNHAIMIRTFMSKDNTLYYQAGAGVVAKSVVESELQEVHNKLAALRMAIEQAKLI</sequence>
<comment type="subunit">
    <text evidence="2">Heterotetramer consisting of two non-identical subunits: a beta subunit (TrpG) and a large alpha subunit (TrpE).</text>
</comment>
<evidence type="ECO:0000256" key="1">
    <source>
        <dbReference type="ARBA" id="ARBA00001946"/>
    </source>
</evidence>
<dbReference type="PRINTS" id="PR00095">
    <property type="entry name" value="ANTSNTHASEI"/>
</dbReference>
<reference evidence="11 12" key="1">
    <citation type="submission" date="2019-06" db="EMBL/GenBank/DDBJ databases">
        <title>Spirosoma utsteinense sp. nov. isolated from Antarctic ice-free soils.</title>
        <authorList>
            <person name="Tahon G."/>
        </authorList>
    </citation>
    <scope>NUCLEOTIDE SEQUENCE [LARGE SCALE GENOMIC DNA]</scope>
    <source>
        <strain evidence="11 12">LMG 31447</strain>
    </source>
</reference>